<feature type="compositionally biased region" description="Polar residues" evidence="1">
    <location>
        <begin position="1"/>
        <end position="15"/>
    </location>
</feature>
<feature type="region of interest" description="Disordered" evidence="1">
    <location>
        <begin position="1"/>
        <end position="301"/>
    </location>
</feature>
<protein>
    <submittedName>
        <fullName evidence="2">Uncharacterized protein</fullName>
    </submittedName>
</protein>
<evidence type="ECO:0000313" key="3">
    <source>
        <dbReference type="Proteomes" id="UP000799439"/>
    </source>
</evidence>
<proteinExistence type="predicted"/>
<evidence type="ECO:0000256" key="1">
    <source>
        <dbReference type="SAM" id="MobiDB-lite"/>
    </source>
</evidence>
<gene>
    <name evidence="2" type="ORF">K461DRAFT_292875</name>
</gene>
<keyword evidence="3" id="KW-1185">Reference proteome</keyword>
<feature type="compositionally biased region" description="Low complexity" evidence="1">
    <location>
        <begin position="346"/>
        <end position="355"/>
    </location>
</feature>
<feature type="region of interest" description="Disordered" evidence="1">
    <location>
        <begin position="492"/>
        <end position="597"/>
    </location>
</feature>
<feature type="compositionally biased region" description="Polar residues" evidence="1">
    <location>
        <begin position="527"/>
        <end position="546"/>
    </location>
</feature>
<feature type="compositionally biased region" description="Polar residues" evidence="1">
    <location>
        <begin position="335"/>
        <end position="345"/>
    </location>
</feature>
<feature type="compositionally biased region" description="Acidic residues" evidence="1">
    <location>
        <begin position="26"/>
        <end position="53"/>
    </location>
</feature>
<feature type="compositionally biased region" description="Low complexity" evidence="1">
    <location>
        <begin position="556"/>
        <end position="575"/>
    </location>
</feature>
<organism evidence="2 3">
    <name type="scientific">Myriangium duriaei CBS 260.36</name>
    <dbReference type="NCBI Taxonomy" id="1168546"/>
    <lineage>
        <taxon>Eukaryota</taxon>
        <taxon>Fungi</taxon>
        <taxon>Dikarya</taxon>
        <taxon>Ascomycota</taxon>
        <taxon>Pezizomycotina</taxon>
        <taxon>Dothideomycetes</taxon>
        <taxon>Dothideomycetidae</taxon>
        <taxon>Myriangiales</taxon>
        <taxon>Myriangiaceae</taxon>
        <taxon>Myriangium</taxon>
    </lineage>
</organism>
<dbReference type="EMBL" id="ML996084">
    <property type="protein sequence ID" value="KAF2154210.1"/>
    <property type="molecule type" value="Genomic_DNA"/>
</dbReference>
<feature type="compositionally biased region" description="Polar residues" evidence="1">
    <location>
        <begin position="242"/>
        <end position="251"/>
    </location>
</feature>
<dbReference type="AlphaFoldDB" id="A0A9P4J6Q4"/>
<feature type="compositionally biased region" description="Polar residues" evidence="1">
    <location>
        <begin position="281"/>
        <end position="290"/>
    </location>
</feature>
<feature type="compositionally biased region" description="Low complexity" evidence="1">
    <location>
        <begin position="267"/>
        <end position="278"/>
    </location>
</feature>
<feature type="compositionally biased region" description="Acidic residues" evidence="1">
    <location>
        <begin position="213"/>
        <end position="224"/>
    </location>
</feature>
<name>A0A9P4J6Q4_9PEZI</name>
<reference evidence="2" key="1">
    <citation type="journal article" date="2020" name="Stud. Mycol.">
        <title>101 Dothideomycetes genomes: a test case for predicting lifestyles and emergence of pathogens.</title>
        <authorList>
            <person name="Haridas S."/>
            <person name="Albert R."/>
            <person name="Binder M."/>
            <person name="Bloem J."/>
            <person name="Labutti K."/>
            <person name="Salamov A."/>
            <person name="Andreopoulos B."/>
            <person name="Baker S."/>
            <person name="Barry K."/>
            <person name="Bills G."/>
            <person name="Bluhm B."/>
            <person name="Cannon C."/>
            <person name="Castanera R."/>
            <person name="Culley D."/>
            <person name="Daum C."/>
            <person name="Ezra D."/>
            <person name="Gonzalez J."/>
            <person name="Henrissat B."/>
            <person name="Kuo A."/>
            <person name="Liang C."/>
            <person name="Lipzen A."/>
            <person name="Lutzoni F."/>
            <person name="Magnuson J."/>
            <person name="Mondo S."/>
            <person name="Nolan M."/>
            <person name="Ohm R."/>
            <person name="Pangilinan J."/>
            <person name="Park H.-J."/>
            <person name="Ramirez L."/>
            <person name="Alfaro M."/>
            <person name="Sun H."/>
            <person name="Tritt A."/>
            <person name="Yoshinaga Y."/>
            <person name="Zwiers L.-H."/>
            <person name="Turgeon B."/>
            <person name="Goodwin S."/>
            <person name="Spatafora J."/>
            <person name="Crous P."/>
            <person name="Grigoriev I."/>
        </authorList>
    </citation>
    <scope>NUCLEOTIDE SEQUENCE</scope>
    <source>
        <strain evidence="2">CBS 260.36</strain>
    </source>
</reference>
<feature type="compositionally biased region" description="Polar residues" evidence="1">
    <location>
        <begin position="77"/>
        <end position="96"/>
    </location>
</feature>
<evidence type="ECO:0000313" key="2">
    <source>
        <dbReference type="EMBL" id="KAF2154210.1"/>
    </source>
</evidence>
<feature type="compositionally biased region" description="Polar residues" evidence="1">
    <location>
        <begin position="114"/>
        <end position="141"/>
    </location>
</feature>
<feature type="region of interest" description="Disordered" evidence="1">
    <location>
        <begin position="333"/>
        <end position="446"/>
    </location>
</feature>
<sequence>MPPKSISNVRSTSGPSPVRRRKNQEDSSDEYQPSEEDPSSEDFVSEESSEEAMPDLTRKKFEPIDFGQSSEDSDSSFIPSKNAGSSNRTPKASSDPQRGDQAMEDSSPEAKDLSGQSSPRSVVTASPWSTYSFGSNDQEPITNEEPADAEDPVDDLHRLEAQILDSSDAEDPVDDLRRLEAQILDSSDTDPPAKEPSPIIIDLTNIESSSSLDETESESDEDAAISDVSHSTRTWFSKPRQSDTTAQSLANTRKPPIEERVEGTADESSTSEPQQPESSHNDVASQSLPNMENDKNVNEQVQEPRHFDLLVRQALESIQEFDRLWERLGIDDLLGSSQHGTSDQFSPPRSLPSSPAREVPTLSFEPSSSTTATSTSHSPVSGQPPVPHRVRFTLQGRLLNTPPVTLPDDHAQFSATPSPVPSKRKDSSSEPAMPPKKRVRFHSENQVAESSVANVQNEEKCNSETEIEMIKAFADMGEQEWRQEKIEALHQDLTLQKGKGNEPIPTSIESEGAKSSKSVSEGPDTDWLTQQWLQSNEAQDWFVNTETEQRRHVPQRESSAAAPSRRTSPARSPSSGEEPAPRQANPAIDPRLPEGAVEARARAYVEETNRNPSIMSGEGYDEATLRAGREEADRRLAMKLQRAYDAPGTRAEREEFDGQMALKLQRESDATTRAEREEADRRLAIKMQQELYGQAD</sequence>
<accession>A0A9P4J6Q4</accession>
<feature type="compositionally biased region" description="Polar residues" evidence="1">
    <location>
        <begin position="507"/>
        <end position="519"/>
    </location>
</feature>
<comment type="caution">
    <text evidence="2">The sequence shown here is derived from an EMBL/GenBank/DDBJ whole genome shotgun (WGS) entry which is preliminary data.</text>
</comment>
<feature type="compositionally biased region" description="Low complexity" evidence="1">
    <location>
        <begin position="367"/>
        <end position="381"/>
    </location>
</feature>
<dbReference type="Proteomes" id="UP000799439">
    <property type="component" value="Unassembled WGS sequence"/>
</dbReference>
<feature type="compositionally biased region" description="Basic and acidic residues" evidence="1">
    <location>
        <begin position="292"/>
        <end position="301"/>
    </location>
</feature>